<dbReference type="VEuPathDB" id="VectorBase:ASTEI20_042647"/>
<dbReference type="PANTHER" id="PTHR20898">
    <property type="entry name" value="DAEDALUS ON 3-RELATED-RELATED"/>
    <property type="match status" value="1"/>
</dbReference>
<evidence type="ECO:0008006" key="3">
    <source>
        <dbReference type="Google" id="ProtNLM"/>
    </source>
</evidence>
<dbReference type="Proteomes" id="UP000076408">
    <property type="component" value="Unassembled WGS sequence"/>
</dbReference>
<name>A0A182Y1J0_ANOST</name>
<dbReference type="PANTHER" id="PTHR20898:SF0">
    <property type="entry name" value="DAEDALUS ON 3-RELATED"/>
    <property type="match status" value="1"/>
</dbReference>
<evidence type="ECO:0000313" key="1">
    <source>
        <dbReference type="EnsemblMetazoa" id="ASTEI02326-PA"/>
    </source>
</evidence>
<reference evidence="2" key="1">
    <citation type="journal article" date="2014" name="Genome Biol.">
        <title>Genome analysis of a major urban malaria vector mosquito, Anopheles stephensi.</title>
        <authorList>
            <person name="Jiang X."/>
            <person name="Peery A."/>
            <person name="Hall A.B."/>
            <person name="Sharma A."/>
            <person name="Chen X.G."/>
            <person name="Waterhouse R.M."/>
            <person name="Komissarov A."/>
            <person name="Riehle M.M."/>
            <person name="Shouche Y."/>
            <person name="Sharakhova M.V."/>
            <person name="Lawson D."/>
            <person name="Pakpour N."/>
            <person name="Arensburger P."/>
            <person name="Davidson V.L."/>
            <person name="Eiglmeier K."/>
            <person name="Emrich S."/>
            <person name="George P."/>
            <person name="Kennedy R.C."/>
            <person name="Mane S.P."/>
            <person name="Maslen G."/>
            <person name="Oringanje C."/>
            <person name="Qi Y."/>
            <person name="Settlage R."/>
            <person name="Tojo M."/>
            <person name="Tubio J.M."/>
            <person name="Unger M.F."/>
            <person name="Wang B."/>
            <person name="Vernick K.D."/>
            <person name="Ribeiro J.M."/>
            <person name="James A.A."/>
            <person name="Michel K."/>
            <person name="Riehle M.A."/>
            <person name="Luckhart S."/>
            <person name="Sharakhov I.V."/>
            <person name="Tu Z."/>
        </authorList>
    </citation>
    <scope>NUCLEOTIDE SEQUENCE [LARGE SCALE GENOMIC DNA]</scope>
    <source>
        <strain evidence="2">Indian</strain>
    </source>
</reference>
<proteinExistence type="predicted"/>
<dbReference type="Pfam" id="PF06477">
    <property type="entry name" value="DUF1091"/>
    <property type="match status" value="1"/>
</dbReference>
<dbReference type="EnsemblMetazoa" id="ASTEI02326-RA">
    <property type="protein sequence ID" value="ASTEI02326-PA"/>
    <property type="gene ID" value="ASTEI02326"/>
</dbReference>
<dbReference type="OMA" id="CKSIPRR"/>
<keyword evidence="2" id="KW-1185">Reference proteome</keyword>
<sequence length="187" mass="21231">MIGVVLSTLLRNAPTSSAGASSYSIKIKKYDCIDTPYKESTLYTCKSIPRRNAPTMVNISINIHKIYDDVLVKVMLFYKFSTYQPFMISILGNGCEFIRHPPQVSVEKYVYDIINETLPELLVPCPTGNRIYNLSWYLQDRHAPKNIPPGDYKLQFKLIAQPDITLFGMEAYIAVRTVGVVLPFVNL</sequence>
<evidence type="ECO:0000313" key="2">
    <source>
        <dbReference type="Proteomes" id="UP000076408"/>
    </source>
</evidence>
<protein>
    <recommendedName>
        <fullName evidence="3">MD-2-related lipid-recognition domain-containing protein</fullName>
    </recommendedName>
</protein>
<dbReference type="InterPro" id="IPR010512">
    <property type="entry name" value="DUF1091"/>
</dbReference>
<dbReference type="VEuPathDB" id="VectorBase:ASTE004594"/>
<accession>A0A182Y1J0</accession>
<organism evidence="1 2">
    <name type="scientific">Anopheles stephensi</name>
    <name type="common">Indo-Pakistan malaria mosquito</name>
    <dbReference type="NCBI Taxonomy" id="30069"/>
    <lineage>
        <taxon>Eukaryota</taxon>
        <taxon>Metazoa</taxon>
        <taxon>Ecdysozoa</taxon>
        <taxon>Arthropoda</taxon>
        <taxon>Hexapoda</taxon>
        <taxon>Insecta</taxon>
        <taxon>Pterygota</taxon>
        <taxon>Neoptera</taxon>
        <taxon>Endopterygota</taxon>
        <taxon>Diptera</taxon>
        <taxon>Nematocera</taxon>
        <taxon>Culicoidea</taxon>
        <taxon>Culicidae</taxon>
        <taxon>Anophelinae</taxon>
        <taxon>Anopheles</taxon>
    </lineage>
</organism>
<dbReference type="VEuPathDB" id="VectorBase:ASTEI02326"/>
<dbReference type="AlphaFoldDB" id="A0A182Y1J0"/>
<reference evidence="1" key="2">
    <citation type="submission" date="2020-05" db="UniProtKB">
        <authorList>
            <consortium name="EnsemblMetazoa"/>
        </authorList>
    </citation>
    <scope>IDENTIFICATION</scope>
    <source>
        <strain evidence="1">Indian</strain>
    </source>
</reference>